<dbReference type="AlphaFoldDB" id="A0A1H7X667"/>
<gene>
    <name evidence="2" type="ORF">SAMN05421856_102241</name>
</gene>
<keyword evidence="3" id="KW-1185">Reference proteome</keyword>
<protein>
    <submittedName>
        <fullName evidence="2">P pilus assembly protein, chaperone PapD</fullName>
    </submittedName>
</protein>
<evidence type="ECO:0000256" key="1">
    <source>
        <dbReference type="SAM" id="Phobius"/>
    </source>
</evidence>
<dbReference type="STRING" id="295069.SAMN05421856_102241"/>
<reference evidence="3" key="1">
    <citation type="submission" date="2016-10" db="EMBL/GenBank/DDBJ databases">
        <authorList>
            <person name="Varghese N."/>
            <person name="Submissions S."/>
        </authorList>
    </citation>
    <scope>NUCLEOTIDE SEQUENCE [LARGE SCALE GENOMIC DNA]</scope>
    <source>
        <strain evidence="3">DSM 17453</strain>
    </source>
</reference>
<dbReference type="Proteomes" id="UP000199450">
    <property type="component" value="Unassembled WGS sequence"/>
</dbReference>
<organism evidence="2 3">
    <name type="scientific">Chryseobacterium taichungense</name>
    <dbReference type="NCBI Taxonomy" id="295069"/>
    <lineage>
        <taxon>Bacteria</taxon>
        <taxon>Pseudomonadati</taxon>
        <taxon>Bacteroidota</taxon>
        <taxon>Flavobacteriia</taxon>
        <taxon>Flavobacteriales</taxon>
        <taxon>Weeksellaceae</taxon>
        <taxon>Chryseobacterium group</taxon>
        <taxon>Chryseobacterium</taxon>
    </lineage>
</organism>
<feature type="transmembrane region" description="Helical" evidence="1">
    <location>
        <begin position="23"/>
        <end position="42"/>
    </location>
</feature>
<keyword evidence="1" id="KW-1133">Transmembrane helix</keyword>
<keyword evidence="1" id="KW-0472">Membrane</keyword>
<sequence>MLQVIVAFFSAVTVFTFTMNKTYSLHFILAFFLVSFFSMIQAQTGISVSPPRLYFESTVGNSNTQKVTVTNVSAKNSLDLAISLGDWEYNEKGENIMSAANSLKVSCAGWISVKKEDNYFTLGPGERRDIDITITVPSKLSDTLEAHTAVLYVNQMNPVDDMDSKGAKIKVSIRSGIKIFHKIPSAKTKKIEIQNLTFEKSKKQLNLFFENEGNIWTDGKVYTDLVNMENGKKVSIEPIVFYTMPGNKREMGISLPEDLPKGKYTASVMIDYGDNNLELGELNFMYD</sequence>
<dbReference type="EMBL" id="FOBV01000002">
    <property type="protein sequence ID" value="SEM29352.1"/>
    <property type="molecule type" value="Genomic_DNA"/>
</dbReference>
<proteinExistence type="predicted"/>
<evidence type="ECO:0000313" key="3">
    <source>
        <dbReference type="Proteomes" id="UP000199450"/>
    </source>
</evidence>
<keyword evidence="1" id="KW-0812">Transmembrane</keyword>
<evidence type="ECO:0000313" key="2">
    <source>
        <dbReference type="EMBL" id="SEM29352.1"/>
    </source>
</evidence>
<accession>A0A1H7X667</accession>
<dbReference type="RefSeq" id="WP_228400840.1">
    <property type="nucleotide sequence ID" value="NZ_FOBV01000002.1"/>
</dbReference>
<name>A0A1H7X667_9FLAO</name>